<evidence type="ECO:0000313" key="1">
    <source>
        <dbReference type="EMBL" id="KAG5441728.1"/>
    </source>
</evidence>
<proteinExistence type="predicted"/>
<reference evidence="1 2" key="1">
    <citation type="journal article" date="2018" name="Biotechnol. Adv.">
        <title>Improved genomic resources and new bioinformatic workflow for the carcinogenic parasite Clonorchis sinensis: Biotechnological implications.</title>
        <authorList>
            <person name="Wang D."/>
            <person name="Korhonen P.K."/>
            <person name="Gasser R.B."/>
            <person name="Young N.D."/>
        </authorList>
    </citation>
    <scope>NUCLEOTIDE SEQUENCE [LARGE SCALE GENOMIC DNA]</scope>
    <source>
        <strain evidence="1">Cs-k2</strain>
    </source>
</reference>
<reference evidence="1 2" key="2">
    <citation type="journal article" date="2021" name="Genomics">
        <title>High-quality reference genome for Clonorchis sinensis.</title>
        <authorList>
            <person name="Young N.D."/>
            <person name="Stroehlein A.J."/>
            <person name="Kinkar L."/>
            <person name="Wang T."/>
            <person name="Sohn W.M."/>
            <person name="Chang B.C.H."/>
            <person name="Kaur P."/>
            <person name="Weisz D."/>
            <person name="Dudchenko O."/>
            <person name="Aiden E.L."/>
            <person name="Korhonen P.K."/>
            <person name="Gasser R.B."/>
        </authorList>
    </citation>
    <scope>NUCLEOTIDE SEQUENCE [LARGE SCALE GENOMIC DNA]</scope>
    <source>
        <strain evidence="1">Cs-k2</strain>
    </source>
</reference>
<name>A0A3R7H1I7_CLOSI</name>
<protein>
    <submittedName>
        <fullName evidence="1">Uncharacterized protein</fullName>
    </submittedName>
</protein>
<keyword evidence="2" id="KW-1185">Reference proteome</keyword>
<dbReference type="OrthoDB" id="6227366at2759"/>
<sequence>MRNECPNQRSFWCRTNSLMEVPVAQPKTRLLTASLRTLRHQSTRAIVSQISERVPSLADSCIDLIYHTTIRTNTTSKVRETLHNFQCLSLDSILVIVTKLRERAGWLKWLEREFTDRKVRGSNPTSASRLPLSRLGQPGSISALVFPSGGMAARHRKGVTAERNSESIRLWVCRGPLVWVCTRVSEAKPVGLLRSEHLTSASSGPPASAQSWVSLHVVSGDKLNNNGENRMLQVCRQL</sequence>
<organism evidence="1 2">
    <name type="scientific">Clonorchis sinensis</name>
    <name type="common">Chinese liver fluke</name>
    <dbReference type="NCBI Taxonomy" id="79923"/>
    <lineage>
        <taxon>Eukaryota</taxon>
        <taxon>Metazoa</taxon>
        <taxon>Spiralia</taxon>
        <taxon>Lophotrochozoa</taxon>
        <taxon>Platyhelminthes</taxon>
        <taxon>Trematoda</taxon>
        <taxon>Digenea</taxon>
        <taxon>Opisthorchiida</taxon>
        <taxon>Opisthorchiata</taxon>
        <taxon>Opisthorchiidae</taxon>
        <taxon>Clonorchis</taxon>
    </lineage>
</organism>
<accession>A0A3R7H1I7</accession>
<dbReference type="Proteomes" id="UP000286415">
    <property type="component" value="Unassembled WGS sequence"/>
</dbReference>
<dbReference type="EMBL" id="NIRI02000076">
    <property type="protein sequence ID" value="KAG5441728.1"/>
    <property type="molecule type" value="Genomic_DNA"/>
</dbReference>
<dbReference type="AlphaFoldDB" id="A0A3R7H1I7"/>
<gene>
    <name evidence="1" type="ORF">CSKR_110671</name>
</gene>
<comment type="caution">
    <text evidence="1">The sequence shown here is derived from an EMBL/GenBank/DDBJ whole genome shotgun (WGS) entry which is preliminary data.</text>
</comment>
<evidence type="ECO:0000313" key="2">
    <source>
        <dbReference type="Proteomes" id="UP000286415"/>
    </source>
</evidence>
<dbReference type="InParanoid" id="A0A3R7H1I7"/>